<proteinExistence type="predicted"/>
<comment type="caution">
    <text evidence="1">The sequence shown here is derived from an EMBL/GenBank/DDBJ whole genome shotgun (WGS) entry which is preliminary data.</text>
</comment>
<dbReference type="Proteomes" id="UP000242791">
    <property type="component" value="Unassembled WGS sequence"/>
</dbReference>
<protein>
    <submittedName>
        <fullName evidence="1">Uncharacterized protein</fullName>
    </submittedName>
</protein>
<evidence type="ECO:0000313" key="2">
    <source>
        <dbReference type="Proteomes" id="UP000242791"/>
    </source>
</evidence>
<gene>
    <name evidence="1" type="ORF">ACJ73_05863</name>
</gene>
<name>A0A1J9Q3W2_9EURO</name>
<keyword evidence="2" id="KW-1185">Reference proteome</keyword>
<organism evidence="1 2">
    <name type="scientific">Blastomyces percursus</name>
    <dbReference type="NCBI Taxonomy" id="1658174"/>
    <lineage>
        <taxon>Eukaryota</taxon>
        <taxon>Fungi</taxon>
        <taxon>Dikarya</taxon>
        <taxon>Ascomycota</taxon>
        <taxon>Pezizomycotina</taxon>
        <taxon>Eurotiomycetes</taxon>
        <taxon>Eurotiomycetidae</taxon>
        <taxon>Onygenales</taxon>
        <taxon>Ajellomycetaceae</taxon>
        <taxon>Blastomyces</taxon>
    </lineage>
</organism>
<evidence type="ECO:0000313" key="1">
    <source>
        <dbReference type="EMBL" id="OJD22786.1"/>
    </source>
</evidence>
<accession>A0A1J9Q3W2</accession>
<sequence length="140" mass="15311">MRGSFVNRSDVRVSAPIARMSENPVGRFRLLLGAPCLRLFVWPTLASNCATTAPVMLWLPAERAALTSAQAAARAAIRAAWRDEARVAYGGGEAGLAALRAERAVARRVRRNERRRLARRECRALQEQAAQGLALAESDE</sequence>
<reference evidence="1 2" key="1">
    <citation type="submission" date="2015-08" db="EMBL/GenBank/DDBJ databases">
        <title>Emmonsia species relationships and genome sequence.</title>
        <authorList>
            <person name="Cuomo C.A."/>
            <person name="Schwartz I.S."/>
            <person name="Kenyon C."/>
            <person name="De Hoog G.S."/>
            <person name="Govender N.P."/>
            <person name="Botha A."/>
            <person name="Moreno L."/>
            <person name="De Vries M."/>
            <person name="Munoz J.F."/>
            <person name="Stielow J.B."/>
        </authorList>
    </citation>
    <scope>NUCLEOTIDE SEQUENCE [LARGE SCALE GENOMIC DNA]</scope>
    <source>
        <strain evidence="1 2">EI222</strain>
    </source>
</reference>
<dbReference type="EMBL" id="LGTZ01000961">
    <property type="protein sequence ID" value="OJD22786.1"/>
    <property type="molecule type" value="Genomic_DNA"/>
</dbReference>
<dbReference type="VEuPathDB" id="FungiDB:ACJ73_05863"/>
<dbReference type="AlphaFoldDB" id="A0A1J9Q3W2"/>